<name>A0A8J2VH97_9BACL</name>
<reference evidence="1" key="1">
    <citation type="journal article" date="2014" name="Int. J. Syst. Evol. Microbiol.">
        <title>Complete genome sequence of Corynebacterium casei LMG S-19264T (=DSM 44701T), isolated from a smear-ripened cheese.</title>
        <authorList>
            <consortium name="US DOE Joint Genome Institute (JGI-PGF)"/>
            <person name="Walter F."/>
            <person name="Albersmeier A."/>
            <person name="Kalinowski J."/>
            <person name="Ruckert C."/>
        </authorList>
    </citation>
    <scope>NUCLEOTIDE SEQUENCE</scope>
    <source>
        <strain evidence="1">CGMCC 1.15179</strain>
    </source>
</reference>
<reference evidence="1" key="2">
    <citation type="submission" date="2020-09" db="EMBL/GenBank/DDBJ databases">
        <authorList>
            <person name="Sun Q."/>
            <person name="Zhou Y."/>
        </authorList>
    </citation>
    <scope>NUCLEOTIDE SEQUENCE</scope>
    <source>
        <strain evidence="1">CGMCC 1.15179</strain>
    </source>
</reference>
<evidence type="ECO:0000313" key="1">
    <source>
        <dbReference type="EMBL" id="GGE14583.1"/>
    </source>
</evidence>
<dbReference type="EMBL" id="BMHQ01000004">
    <property type="protein sequence ID" value="GGE14583.1"/>
    <property type="molecule type" value="Genomic_DNA"/>
</dbReference>
<proteinExistence type="predicted"/>
<protein>
    <submittedName>
        <fullName evidence="1">Uncharacterized protein</fullName>
    </submittedName>
</protein>
<accession>A0A8J2VH97</accession>
<dbReference type="AlphaFoldDB" id="A0A8J2VH97"/>
<evidence type="ECO:0000313" key="2">
    <source>
        <dbReference type="Proteomes" id="UP000625210"/>
    </source>
</evidence>
<gene>
    <name evidence="1" type="ORF">GCM10011571_15040</name>
</gene>
<dbReference type="Proteomes" id="UP000625210">
    <property type="component" value="Unassembled WGS sequence"/>
</dbReference>
<organism evidence="1 2">
    <name type="scientific">Marinithermofilum abyssi</name>
    <dbReference type="NCBI Taxonomy" id="1571185"/>
    <lineage>
        <taxon>Bacteria</taxon>
        <taxon>Bacillati</taxon>
        <taxon>Bacillota</taxon>
        <taxon>Bacilli</taxon>
        <taxon>Bacillales</taxon>
        <taxon>Thermoactinomycetaceae</taxon>
        <taxon>Marinithermofilum</taxon>
    </lineage>
</organism>
<sequence length="69" mass="8128">MTAYLFSFGWGTCDGDREAPLEPYQDHVHRTCLKGSDDDFERTYPVYTGKVGSAAYRWFDQVFDWQMVY</sequence>
<keyword evidence="2" id="KW-1185">Reference proteome</keyword>
<comment type="caution">
    <text evidence="1">The sequence shown here is derived from an EMBL/GenBank/DDBJ whole genome shotgun (WGS) entry which is preliminary data.</text>
</comment>